<dbReference type="EMBL" id="CM043808">
    <property type="protein sequence ID" value="KAI4801680.1"/>
    <property type="molecule type" value="Genomic_DNA"/>
</dbReference>
<dbReference type="Proteomes" id="UP001057452">
    <property type="component" value="Chromosome 24"/>
</dbReference>
<proteinExistence type="predicted"/>
<name>A0ACB9VNQ5_CHAAC</name>
<sequence length="77" mass="8629">MGLTLSWEHPEDWTTSYPPGSSVCPQVRFLVLDECDGLLSAGYTDFINRIHNQIPQVISDGKRLQLLSEAIKILKGE</sequence>
<protein>
    <submittedName>
        <fullName evidence="1">Uncharacterized protein</fullName>
    </submittedName>
</protein>
<evidence type="ECO:0000313" key="1">
    <source>
        <dbReference type="EMBL" id="KAI4801680.1"/>
    </source>
</evidence>
<evidence type="ECO:0000313" key="2">
    <source>
        <dbReference type="Proteomes" id="UP001057452"/>
    </source>
</evidence>
<comment type="caution">
    <text evidence="1">The sequence shown here is derived from an EMBL/GenBank/DDBJ whole genome shotgun (WGS) entry which is preliminary data.</text>
</comment>
<accession>A0ACB9VNQ5</accession>
<reference evidence="1" key="1">
    <citation type="submission" date="2022-05" db="EMBL/GenBank/DDBJ databases">
        <title>Chromosome-level genome of Chaenocephalus aceratus.</title>
        <authorList>
            <person name="Park H."/>
        </authorList>
    </citation>
    <scope>NUCLEOTIDE SEQUENCE</scope>
    <source>
        <strain evidence="1">KU_202001</strain>
    </source>
</reference>
<gene>
    <name evidence="1" type="ORF">KUCAC02_019558</name>
</gene>
<organism evidence="1 2">
    <name type="scientific">Chaenocephalus aceratus</name>
    <name type="common">Blackfin icefish</name>
    <name type="synonym">Chaenichthys aceratus</name>
    <dbReference type="NCBI Taxonomy" id="36190"/>
    <lineage>
        <taxon>Eukaryota</taxon>
        <taxon>Metazoa</taxon>
        <taxon>Chordata</taxon>
        <taxon>Craniata</taxon>
        <taxon>Vertebrata</taxon>
        <taxon>Euteleostomi</taxon>
        <taxon>Actinopterygii</taxon>
        <taxon>Neopterygii</taxon>
        <taxon>Teleostei</taxon>
        <taxon>Neoteleostei</taxon>
        <taxon>Acanthomorphata</taxon>
        <taxon>Eupercaria</taxon>
        <taxon>Perciformes</taxon>
        <taxon>Notothenioidei</taxon>
        <taxon>Channichthyidae</taxon>
        <taxon>Chaenocephalus</taxon>
    </lineage>
</organism>
<keyword evidence="2" id="KW-1185">Reference proteome</keyword>